<feature type="transmembrane region" description="Helical" evidence="11">
    <location>
        <begin position="468"/>
        <end position="485"/>
    </location>
</feature>
<dbReference type="HOGENOM" id="CLU_001265_30_12_1"/>
<feature type="transmembrane region" description="Helical" evidence="11">
    <location>
        <begin position="202"/>
        <end position="224"/>
    </location>
</feature>
<keyword evidence="6 11" id="KW-1133">Transmembrane helix</keyword>
<dbReference type="InterPro" id="IPR005828">
    <property type="entry name" value="MFS_sugar_transport-like"/>
</dbReference>
<feature type="transmembrane region" description="Helical" evidence="11">
    <location>
        <begin position="434"/>
        <end position="456"/>
    </location>
</feature>
<evidence type="ECO:0000256" key="9">
    <source>
        <dbReference type="RuleBase" id="RU003346"/>
    </source>
</evidence>
<dbReference type="VEuPathDB" id="FungiDB:JI435_019550"/>
<dbReference type="InterPro" id="IPR003663">
    <property type="entry name" value="Sugar/inositol_transpt"/>
</dbReference>
<name>Q0V209_PHANO</name>
<dbReference type="PRINTS" id="PR00171">
    <property type="entry name" value="SUGRTRNSPORT"/>
</dbReference>
<protein>
    <recommendedName>
        <fullName evidence="8">Quinate transporter</fullName>
    </recommendedName>
</protein>
<keyword evidence="4 11" id="KW-0812">Transmembrane</keyword>
<dbReference type="GO" id="GO:0016020">
    <property type="term" value="C:membrane"/>
    <property type="evidence" value="ECO:0000318"/>
    <property type="project" value="GO_Central"/>
</dbReference>
<evidence type="ECO:0000256" key="10">
    <source>
        <dbReference type="SAM" id="MobiDB-lite"/>
    </source>
</evidence>
<evidence type="ECO:0000256" key="2">
    <source>
        <dbReference type="ARBA" id="ARBA00010992"/>
    </source>
</evidence>
<feature type="transmembrane region" description="Helical" evidence="11">
    <location>
        <begin position="394"/>
        <end position="414"/>
    </location>
</feature>
<dbReference type="PANTHER" id="PTHR48022:SF34">
    <property type="entry name" value="MAJOR FACILITATOR SUPERFAMILY (MFS) PROFILE DOMAIN-CONTAINING PROTEIN-RELATED"/>
    <property type="match status" value="1"/>
</dbReference>
<dbReference type="KEGG" id="pno:SNOG_01955"/>
<dbReference type="PROSITE" id="PS00217">
    <property type="entry name" value="SUGAR_TRANSPORT_2"/>
    <property type="match status" value="1"/>
</dbReference>
<feature type="transmembrane region" description="Helical" evidence="11">
    <location>
        <begin position="497"/>
        <end position="518"/>
    </location>
</feature>
<dbReference type="InterPro" id="IPR020846">
    <property type="entry name" value="MFS_dom"/>
</dbReference>
<dbReference type="FunFam" id="1.20.1250.20:FF:000026">
    <property type="entry name" value="MFS quinate transporter QutD"/>
    <property type="match status" value="1"/>
</dbReference>
<dbReference type="RefSeq" id="XP_001792577.1">
    <property type="nucleotide sequence ID" value="XM_001792525.1"/>
</dbReference>
<keyword evidence="7 11" id="KW-0472">Membrane</keyword>
<evidence type="ECO:0000256" key="5">
    <source>
        <dbReference type="ARBA" id="ARBA00022911"/>
    </source>
</evidence>
<dbReference type="NCBIfam" id="TIGR00879">
    <property type="entry name" value="SP"/>
    <property type="match status" value="1"/>
</dbReference>
<keyword evidence="3 9" id="KW-0813">Transport</keyword>
<gene>
    <name evidence="13" type="ORF">SNOG_01955</name>
</gene>
<evidence type="ECO:0000256" key="6">
    <source>
        <dbReference type="ARBA" id="ARBA00022989"/>
    </source>
</evidence>
<feature type="transmembrane region" description="Helical" evidence="11">
    <location>
        <begin position="236"/>
        <end position="255"/>
    </location>
</feature>
<dbReference type="eggNOG" id="KOG0254">
    <property type="taxonomic scope" value="Eukaryota"/>
</dbReference>
<sequence length="565" mass="61788">MFSRGNNSAFRIQTPDFEPSTPQQAPSSLQRPDVLQAFAKMPARHAPAIVMSTPAPKEIFNKNVYLTAMVASMGAFIFGYDLAFIGTTITLKPFTKDFGLMHATQSQKDAFSANIVSLLQAGCFFGSLAVAPLGDKFGRKPALMVAGVLFCIGSLMQTVSFGHVWAMFLGRAIGGLGVGLASGVVPLYVAELSPPSIRGRLVGIYEISVQTGTCIGFWICYGVQRNMRSNSNQWITPFAVQLIPGVLLIIGMLFVPESPRWLAQHKSRDACASVLSKLRGLPEDHEYFQEELNHIMDTVNDEFETRPSGGMIGQWKELAVPSNRRRVLVGVFIFIFMQGAGSNAINYFSPRIFKSIGLTGQSTGLYATGIYGVVRLVCVIIAMYYVVDKFGRRNMLMGGAAVMLVAMWFIGAYIKIAKPEASGKPHLTAGGYAAVTFIYIFAVGFCFSYAGVPWIYCAEIFPLRIRGIGMAICTATHWLFNFVIARSVPYMVTNIGYGTYFVFATCLTLSIVFVYFFLPETKGLSLEEIDILFGGSGPSSFDAARLEEEKLGSKSDVVYVERVSA</sequence>
<feature type="transmembrane region" description="Helical" evidence="11">
    <location>
        <begin position="143"/>
        <end position="166"/>
    </location>
</feature>
<feature type="transmembrane region" description="Helical" evidence="11">
    <location>
        <begin position="327"/>
        <end position="345"/>
    </location>
</feature>
<dbReference type="GO" id="GO:0008643">
    <property type="term" value="P:carbohydrate transport"/>
    <property type="evidence" value="ECO:0000318"/>
    <property type="project" value="GO_Central"/>
</dbReference>
<comment type="subcellular location">
    <subcellularLocation>
        <location evidence="1">Membrane</location>
        <topology evidence="1">Multi-pass membrane protein</topology>
    </subcellularLocation>
</comment>
<dbReference type="Pfam" id="PF00083">
    <property type="entry name" value="Sugar_tr"/>
    <property type="match status" value="1"/>
</dbReference>
<dbReference type="GO" id="GO:0005351">
    <property type="term" value="F:carbohydrate:proton symporter activity"/>
    <property type="evidence" value="ECO:0000318"/>
    <property type="project" value="GO_Central"/>
</dbReference>
<dbReference type="Proteomes" id="UP000001055">
    <property type="component" value="Unassembled WGS sequence"/>
</dbReference>
<evidence type="ECO:0000256" key="7">
    <source>
        <dbReference type="ARBA" id="ARBA00023136"/>
    </source>
</evidence>
<feature type="compositionally biased region" description="Polar residues" evidence="10">
    <location>
        <begin position="1"/>
        <end position="11"/>
    </location>
</feature>
<evidence type="ECO:0000313" key="14">
    <source>
        <dbReference type="Proteomes" id="UP000001055"/>
    </source>
</evidence>
<dbReference type="PROSITE" id="PS50850">
    <property type="entry name" value="MFS"/>
    <property type="match status" value="1"/>
</dbReference>
<dbReference type="GeneID" id="5969427"/>
<accession>Q0V209</accession>
<feature type="region of interest" description="Disordered" evidence="10">
    <location>
        <begin position="1"/>
        <end position="29"/>
    </location>
</feature>
<dbReference type="PANTHER" id="PTHR48022">
    <property type="entry name" value="PLASTIDIC GLUCOSE TRANSPORTER 4"/>
    <property type="match status" value="1"/>
</dbReference>
<feature type="transmembrane region" description="Helical" evidence="11">
    <location>
        <begin position="64"/>
        <end position="91"/>
    </location>
</feature>
<dbReference type="CDD" id="cd17356">
    <property type="entry name" value="MFS_HXT"/>
    <property type="match status" value="1"/>
</dbReference>
<evidence type="ECO:0000256" key="1">
    <source>
        <dbReference type="ARBA" id="ARBA00004141"/>
    </source>
</evidence>
<dbReference type="SUPFAM" id="SSF103473">
    <property type="entry name" value="MFS general substrate transporter"/>
    <property type="match status" value="1"/>
</dbReference>
<feature type="transmembrane region" description="Helical" evidence="11">
    <location>
        <begin position="172"/>
        <end position="190"/>
    </location>
</feature>
<evidence type="ECO:0000259" key="12">
    <source>
        <dbReference type="PROSITE" id="PS50850"/>
    </source>
</evidence>
<dbReference type="InterPro" id="IPR005829">
    <property type="entry name" value="Sugar_transporter_CS"/>
</dbReference>
<feature type="transmembrane region" description="Helical" evidence="11">
    <location>
        <begin position="111"/>
        <end position="131"/>
    </location>
</feature>
<evidence type="ECO:0000256" key="4">
    <source>
        <dbReference type="ARBA" id="ARBA00022692"/>
    </source>
</evidence>
<evidence type="ECO:0000256" key="11">
    <source>
        <dbReference type="SAM" id="Phobius"/>
    </source>
</evidence>
<keyword evidence="5" id="KW-0672">Quinate metabolism</keyword>
<feature type="domain" description="Major facilitator superfamily (MFS) profile" evidence="12">
    <location>
        <begin position="67"/>
        <end position="522"/>
    </location>
</feature>
<evidence type="ECO:0000256" key="8">
    <source>
        <dbReference type="ARBA" id="ARBA00043213"/>
    </source>
</evidence>
<evidence type="ECO:0000313" key="13">
    <source>
        <dbReference type="EMBL" id="EAT90167.2"/>
    </source>
</evidence>
<dbReference type="InParanoid" id="Q0V209"/>
<evidence type="ECO:0000256" key="3">
    <source>
        <dbReference type="ARBA" id="ARBA00022448"/>
    </source>
</evidence>
<dbReference type="EMBL" id="CH445327">
    <property type="protein sequence ID" value="EAT90167.2"/>
    <property type="molecule type" value="Genomic_DNA"/>
</dbReference>
<dbReference type="AlphaFoldDB" id="Q0V209"/>
<reference evidence="14" key="1">
    <citation type="journal article" date="2007" name="Plant Cell">
        <title>Dothideomycete-plant interactions illuminated by genome sequencing and EST analysis of the wheat pathogen Stagonospora nodorum.</title>
        <authorList>
            <person name="Hane J.K."/>
            <person name="Lowe R.G."/>
            <person name="Solomon P.S."/>
            <person name="Tan K.C."/>
            <person name="Schoch C.L."/>
            <person name="Spatafora J.W."/>
            <person name="Crous P.W."/>
            <person name="Kodira C."/>
            <person name="Birren B.W."/>
            <person name="Galagan J.E."/>
            <person name="Torriani S.F."/>
            <person name="McDonald B.A."/>
            <person name="Oliver R.P."/>
        </authorList>
    </citation>
    <scope>NUCLEOTIDE SEQUENCE [LARGE SCALE GENOMIC DNA]</scope>
    <source>
        <strain evidence="14">SN15 / ATCC MYA-4574 / FGSC 10173</strain>
    </source>
</reference>
<dbReference type="InterPro" id="IPR050360">
    <property type="entry name" value="MFS_Sugar_Transporters"/>
</dbReference>
<dbReference type="Gene3D" id="1.20.1250.20">
    <property type="entry name" value="MFS general substrate transporter like domains"/>
    <property type="match status" value="1"/>
</dbReference>
<feature type="transmembrane region" description="Helical" evidence="11">
    <location>
        <begin position="365"/>
        <end position="387"/>
    </location>
</feature>
<feature type="compositionally biased region" description="Polar residues" evidence="10">
    <location>
        <begin position="20"/>
        <end position="29"/>
    </location>
</feature>
<comment type="similarity">
    <text evidence="2 9">Belongs to the major facilitator superfamily. Sugar transporter (TC 2.A.1.1) family.</text>
</comment>
<proteinExistence type="inferred from homology"/>
<organism evidence="13 14">
    <name type="scientific">Phaeosphaeria nodorum (strain SN15 / ATCC MYA-4574 / FGSC 10173)</name>
    <name type="common">Glume blotch fungus</name>
    <name type="synonym">Parastagonospora nodorum</name>
    <dbReference type="NCBI Taxonomy" id="321614"/>
    <lineage>
        <taxon>Eukaryota</taxon>
        <taxon>Fungi</taxon>
        <taxon>Dikarya</taxon>
        <taxon>Ascomycota</taxon>
        <taxon>Pezizomycotina</taxon>
        <taxon>Dothideomycetes</taxon>
        <taxon>Pleosporomycetidae</taxon>
        <taxon>Pleosporales</taxon>
        <taxon>Pleosporineae</taxon>
        <taxon>Phaeosphaeriaceae</taxon>
        <taxon>Parastagonospora</taxon>
    </lineage>
</organism>
<dbReference type="InterPro" id="IPR036259">
    <property type="entry name" value="MFS_trans_sf"/>
</dbReference>